<dbReference type="Proteomes" id="UP000515591">
    <property type="component" value="Chromosome"/>
</dbReference>
<dbReference type="Gene3D" id="3.90.1720.10">
    <property type="entry name" value="endopeptidase domain like (from Nostoc punctiforme)"/>
    <property type="match status" value="1"/>
</dbReference>
<dbReference type="SUPFAM" id="SSF54001">
    <property type="entry name" value="Cysteine proteinases"/>
    <property type="match status" value="1"/>
</dbReference>
<organism evidence="1 2">
    <name type="scientific">Metapseudomonas otitidis</name>
    <dbReference type="NCBI Taxonomy" id="319939"/>
    <lineage>
        <taxon>Bacteria</taxon>
        <taxon>Pseudomonadati</taxon>
        <taxon>Pseudomonadota</taxon>
        <taxon>Gammaproteobacteria</taxon>
        <taxon>Pseudomonadales</taxon>
        <taxon>Pseudomonadaceae</taxon>
        <taxon>Metapseudomonas</taxon>
    </lineage>
</organism>
<evidence type="ECO:0008006" key="3">
    <source>
        <dbReference type="Google" id="ProtNLM"/>
    </source>
</evidence>
<name>A0A6S5RIE8_9GAMM</name>
<reference evidence="1 2" key="1">
    <citation type="submission" date="2019-12" db="EMBL/GenBank/DDBJ databases">
        <title>complete genome sequences of Pseudomonas otitidis str. WP8-S17-CRE-03 isolated from wastewater treatment plant effluent.</title>
        <authorList>
            <person name="Sekizuka T."/>
            <person name="Itokawa K."/>
            <person name="Yatsu K."/>
            <person name="Inamine Y."/>
            <person name="Kuroda M."/>
        </authorList>
    </citation>
    <scope>NUCLEOTIDE SEQUENCE [LARGE SCALE GENOMIC DNA]</scope>
    <source>
        <strain evidence="1 2">WP8-S17-CRE-03</strain>
    </source>
</reference>
<gene>
    <name evidence="1" type="ORF">WP8S17C03_07510</name>
</gene>
<proteinExistence type="predicted"/>
<dbReference type="AlphaFoldDB" id="A0A6S5RIE8"/>
<sequence length="334" mass="37584">MSMIKVDISKLNRGDIILSTSTSFQSKVIKFFTNSDISHAMVYVAHGSVMDSTGDGVQARNISKMFYDESCAIYVYRIKGGVTEEQVKSVLQYIRSETGAPYTVLGAVSSVVAPNLKGTGKQFCSRLVARAYQKAGINFAFNPDTCTPADIQRSPLLELVSDAVVSVTEEDIKLLETQGDTTVRYRAIESALLASLRDVRPSIRVLNDAYVVLQGEPSLDDVFSNIFKESGYLEYWKVERNRFPWRYGKQEMQDFYFLISNKEDLIEYCKETLVSDEKGDFSHWDVLLQGFEQLARETELHTFSLVRDLYANLVSGHKLRVESAKFLLGICGSK</sequence>
<dbReference type="RefSeq" id="WP_182851668.1">
    <property type="nucleotide sequence ID" value="NZ_AP022213.1"/>
</dbReference>
<evidence type="ECO:0000313" key="1">
    <source>
        <dbReference type="EMBL" id="BBT14702.1"/>
    </source>
</evidence>
<accession>A0A6S5RIE8</accession>
<dbReference type="Pfam" id="PF05708">
    <property type="entry name" value="Peptidase_C92"/>
    <property type="match status" value="1"/>
</dbReference>
<evidence type="ECO:0000313" key="2">
    <source>
        <dbReference type="Proteomes" id="UP000515591"/>
    </source>
</evidence>
<protein>
    <recommendedName>
        <fullName evidence="3">Permuted papain-like amidase enzyme, YaeF/YiiX, C92 family</fullName>
    </recommendedName>
</protein>
<dbReference type="EMBL" id="AP022213">
    <property type="protein sequence ID" value="BBT14702.1"/>
    <property type="molecule type" value="Genomic_DNA"/>
</dbReference>
<dbReference type="InterPro" id="IPR024453">
    <property type="entry name" value="Peptidase_C92"/>
</dbReference>
<dbReference type="InterPro" id="IPR038765">
    <property type="entry name" value="Papain-like_cys_pep_sf"/>
</dbReference>